<gene>
    <name evidence="10" type="ORF">AVDCRST_MAG42-3101</name>
</gene>
<dbReference type="CDD" id="cd16913">
    <property type="entry name" value="YkuD_like"/>
    <property type="match status" value="1"/>
</dbReference>
<keyword evidence="8" id="KW-0732">Signal</keyword>
<dbReference type="Pfam" id="PF03734">
    <property type="entry name" value="YkuD"/>
    <property type="match status" value="1"/>
</dbReference>
<evidence type="ECO:0000256" key="1">
    <source>
        <dbReference type="ARBA" id="ARBA00004752"/>
    </source>
</evidence>
<sequence>MKLFVAFLISMIAAARAHATSKTVEERVAEFGDVVRSRLAPRFEAAGVSYPPRQLTFVGIKDERLLDVYAAGTDGVFRFIRSYPVLGASGVLGPKLREGDRQVPEGVYRVPELNPNSDFHLSIRLNYPNEFDQAQAATERRSNLGGDIMIHGDSRSRGCLAMGDPAAEDLFVLVALTGIENVTVILTPIDFRDGRAPERLEGTPTWTSDLYERIRRELARYPRPTRQ</sequence>
<evidence type="ECO:0000256" key="5">
    <source>
        <dbReference type="ARBA" id="ARBA00022984"/>
    </source>
</evidence>
<dbReference type="PANTHER" id="PTHR36699">
    <property type="entry name" value="LD-TRANSPEPTIDASE"/>
    <property type="match status" value="1"/>
</dbReference>
<evidence type="ECO:0000256" key="6">
    <source>
        <dbReference type="ARBA" id="ARBA00023316"/>
    </source>
</evidence>
<dbReference type="GO" id="GO:0004180">
    <property type="term" value="F:carboxypeptidase activity"/>
    <property type="evidence" value="ECO:0007669"/>
    <property type="project" value="UniProtKB-ARBA"/>
</dbReference>
<dbReference type="PROSITE" id="PS52029">
    <property type="entry name" value="LD_TPASE"/>
    <property type="match status" value="1"/>
</dbReference>
<evidence type="ECO:0000256" key="2">
    <source>
        <dbReference type="ARBA" id="ARBA00005992"/>
    </source>
</evidence>
<keyword evidence="5 7" id="KW-0573">Peptidoglycan synthesis</keyword>
<evidence type="ECO:0000256" key="8">
    <source>
        <dbReference type="SAM" id="SignalP"/>
    </source>
</evidence>
<evidence type="ECO:0000259" key="9">
    <source>
        <dbReference type="PROSITE" id="PS52029"/>
    </source>
</evidence>
<feature type="chain" id="PRO_5027098783" description="L,D-TPase catalytic domain-containing protein" evidence="8">
    <location>
        <begin position="20"/>
        <end position="227"/>
    </location>
</feature>
<feature type="domain" description="L,D-TPase catalytic" evidence="9">
    <location>
        <begin position="55"/>
        <end position="187"/>
    </location>
</feature>
<keyword evidence="4 7" id="KW-0133">Cell shape</keyword>
<organism evidence="10">
    <name type="scientific">uncultured Chthoniobacterales bacterium</name>
    <dbReference type="NCBI Taxonomy" id="1836801"/>
    <lineage>
        <taxon>Bacteria</taxon>
        <taxon>Pseudomonadati</taxon>
        <taxon>Verrucomicrobiota</taxon>
        <taxon>Spartobacteria</taxon>
        <taxon>Chthoniobacterales</taxon>
        <taxon>environmental samples</taxon>
    </lineage>
</organism>
<reference evidence="10" key="1">
    <citation type="submission" date="2020-02" db="EMBL/GenBank/DDBJ databases">
        <authorList>
            <person name="Meier V. D."/>
        </authorList>
    </citation>
    <scope>NUCLEOTIDE SEQUENCE</scope>
    <source>
        <strain evidence="10">AVDCRST_MAG42</strain>
    </source>
</reference>
<evidence type="ECO:0000256" key="7">
    <source>
        <dbReference type="PROSITE-ProRule" id="PRU01373"/>
    </source>
</evidence>
<feature type="signal peptide" evidence="8">
    <location>
        <begin position="1"/>
        <end position="19"/>
    </location>
</feature>
<dbReference type="SUPFAM" id="SSF141523">
    <property type="entry name" value="L,D-transpeptidase catalytic domain-like"/>
    <property type="match status" value="1"/>
</dbReference>
<name>A0A6J4J1T3_9BACT</name>
<protein>
    <recommendedName>
        <fullName evidence="9">L,D-TPase catalytic domain-containing protein</fullName>
    </recommendedName>
</protein>
<dbReference type="InterPro" id="IPR005490">
    <property type="entry name" value="LD_TPept_cat_dom"/>
</dbReference>
<proteinExistence type="inferred from homology"/>
<dbReference type="AlphaFoldDB" id="A0A6J4J1T3"/>
<comment type="pathway">
    <text evidence="1 7">Cell wall biogenesis; peptidoglycan biosynthesis.</text>
</comment>
<evidence type="ECO:0000256" key="4">
    <source>
        <dbReference type="ARBA" id="ARBA00022960"/>
    </source>
</evidence>
<comment type="similarity">
    <text evidence="2">Belongs to the YkuD family.</text>
</comment>
<dbReference type="GO" id="GO:0071555">
    <property type="term" value="P:cell wall organization"/>
    <property type="evidence" value="ECO:0007669"/>
    <property type="project" value="UniProtKB-UniRule"/>
</dbReference>
<dbReference type="GO" id="GO:0016740">
    <property type="term" value="F:transferase activity"/>
    <property type="evidence" value="ECO:0007669"/>
    <property type="project" value="UniProtKB-KW"/>
</dbReference>
<keyword evidence="3" id="KW-0808">Transferase</keyword>
<feature type="active site" description="Proton donor/acceptor" evidence="7">
    <location>
        <position position="151"/>
    </location>
</feature>
<keyword evidence="6 7" id="KW-0961">Cell wall biogenesis/degradation</keyword>
<dbReference type="GO" id="GO:0009252">
    <property type="term" value="P:peptidoglycan biosynthetic process"/>
    <property type="evidence" value="ECO:0007669"/>
    <property type="project" value="UniProtKB-UniPathway"/>
</dbReference>
<dbReference type="EMBL" id="CADCTA010000114">
    <property type="protein sequence ID" value="CAA9268142.1"/>
    <property type="molecule type" value="Genomic_DNA"/>
</dbReference>
<feature type="active site" description="Nucleophile" evidence="7">
    <location>
        <position position="159"/>
    </location>
</feature>
<evidence type="ECO:0000256" key="3">
    <source>
        <dbReference type="ARBA" id="ARBA00022679"/>
    </source>
</evidence>
<dbReference type="InterPro" id="IPR038063">
    <property type="entry name" value="Transpep_catalytic_dom"/>
</dbReference>
<dbReference type="UniPathway" id="UPA00219"/>
<dbReference type="GO" id="GO:0008360">
    <property type="term" value="P:regulation of cell shape"/>
    <property type="evidence" value="ECO:0007669"/>
    <property type="project" value="UniProtKB-UniRule"/>
</dbReference>
<accession>A0A6J4J1T3</accession>
<dbReference type="PANTHER" id="PTHR36699:SF1">
    <property type="entry name" value="L,D-TRANSPEPTIDASE YAFK-RELATED"/>
    <property type="match status" value="1"/>
</dbReference>
<evidence type="ECO:0000313" key="10">
    <source>
        <dbReference type="EMBL" id="CAA9268142.1"/>
    </source>
</evidence>